<organism evidence="2 3">
    <name type="scientific">candidate division TA06 bacterium</name>
    <dbReference type="NCBI Taxonomy" id="2250710"/>
    <lineage>
        <taxon>Bacteria</taxon>
        <taxon>Bacteria division TA06</taxon>
    </lineage>
</organism>
<keyword evidence="1" id="KW-0472">Membrane</keyword>
<protein>
    <submittedName>
        <fullName evidence="2">Uncharacterized protein</fullName>
    </submittedName>
</protein>
<evidence type="ECO:0000313" key="3">
    <source>
        <dbReference type="Proteomes" id="UP000736328"/>
    </source>
</evidence>
<accession>A0A933MLH2</accession>
<feature type="transmembrane region" description="Helical" evidence="1">
    <location>
        <begin position="57"/>
        <end position="78"/>
    </location>
</feature>
<keyword evidence="1" id="KW-1133">Transmembrane helix</keyword>
<evidence type="ECO:0000256" key="1">
    <source>
        <dbReference type="SAM" id="Phobius"/>
    </source>
</evidence>
<keyword evidence="1" id="KW-0812">Transmembrane</keyword>
<reference evidence="2" key="1">
    <citation type="submission" date="2020-07" db="EMBL/GenBank/DDBJ databases">
        <title>Huge and variable diversity of episymbiotic CPR bacteria and DPANN archaea in groundwater ecosystems.</title>
        <authorList>
            <person name="He C.Y."/>
            <person name="Keren R."/>
            <person name="Whittaker M."/>
            <person name="Farag I.F."/>
            <person name="Doudna J."/>
            <person name="Cate J.H.D."/>
            <person name="Banfield J.F."/>
        </authorList>
    </citation>
    <scope>NUCLEOTIDE SEQUENCE</scope>
    <source>
        <strain evidence="2">NC_groundwater_1520_Pr4_B-0.1um_53_5</strain>
    </source>
</reference>
<proteinExistence type="predicted"/>
<evidence type="ECO:0000313" key="2">
    <source>
        <dbReference type="EMBL" id="MBI4727491.1"/>
    </source>
</evidence>
<name>A0A933MLH2_UNCT6</name>
<dbReference type="Proteomes" id="UP000736328">
    <property type="component" value="Unassembled WGS sequence"/>
</dbReference>
<dbReference type="EMBL" id="JACQXR010000133">
    <property type="protein sequence ID" value="MBI4727491.1"/>
    <property type="molecule type" value="Genomic_DNA"/>
</dbReference>
<dbReference type="AlphaFoldDB" id="A0A933MLH2"/>
<comment type="caution">
    <text evidence="2">The sequence shown here is derived from an EMBL/GenBank/DDBJ whole genome shotgun (WGS) entry which is preliminary data.</text>
</comment>
<sequence>MKNDNNINNQDRTTQKLLQLVGSWQVEMPEDRFFINLPVMVEEKVKERPSSWWQKGWIYWGALSGAMTAAVLLFAWQLGTGISADGRLARAASEWGLDDYGWERVDEVLVQSGQVAQQQNQLSASFQTYGSEVLMEYSVSEQDDYQSATQDLSDEEWQDVLEQISAKERTI</sequence>
<gene>
    <name evidence="2" type="ORF">HY768_09810</name>
</gene>